<proteinExistence type="predicted"/>
<organism evidence="2 3">
    <name type="scientific">Cymbomonas tetramitiformis</name>
    <dbReference type="NCBI Taxonomy" id="36881"/>
    <lineage>
        <taxon>Eukaryota</taxon>
        <taxon>Viridiplantae</taxon>
        <taxon>Chlorophyta</taxon>
        <taxon>Pyramimonadophyceae</taxon>
        <taxon>Pyramimonadales</taxon>
        <taxon>Pyramimonadaceae</taxon>
        <taxon>Cymbomonas</taxon>
    </lineage>
</organism>
<name>A0AAE0GAJ0_9CHLO</name>
<evidence type="ECO:0000256" key="1">
    <source>
        <dbReference type="SAM" id="MobiDB-lite"/>
    </source>
</evidence>
<feature type="compositionally biased region" description="Polar residues" evidence="1">
    <location>
        <begin position="167"/>
        <end position="180"/>
    </location>
</feature>
<keyword evidence="3" id="KW-1185">Reference proteome</keyword>
<dbReference type="Proteomes" id="UP001190700">
    <property type="component" value="Unassembled WGS sequence"/>
</dbReference>
<reference evidence="2 3" key="1">
    <citation type="journal article" date="2015" name="Genome Biol. Evol.">
        <title>Comparative Genomics of a Bacterivorous Green Alga Reveals Evolutionary Causalities and Consequences of Phago-Mixotrophic Mode of Nutrition.</title>
        <authorList>
            <person name="Burns J.A."/>
            <person name="Paasch A."/>
            <person name="Narechania A."/>
            <person name="Kim E."/>
        </authorList>
    </citation>
    <scope>NUCLEOTIDE SEQUENCE [LARGE SCALE GENOMIC DNA]</scope>
    <source>
        <strain evidence="2 3">PLY_AMNH</strain>
    </source>
</reference>
<gene>
    <name evidence="2" type="ORF">CYMTET_17364</name>
</gene>
<comment type="caution">
    <text evidence="2">The sequence shown here is derived from an EMBL/GenBank/DDBJ whole genome shotgun (WGS) entry which is preliminary data.</text>
</comment>
<sequence>MPADAPCDASNPDKPRQVSAGSIAAVACAIRQEALAHHQRYQDAYDGKGRVQVRTFPIRRAATDSTLQQMENTLLAMKDTIEAAYAANIANLASLKEKLKNRPDVLICTKCKKSRGSLPRSAHVSAMLQQGRISTHQAAIFSTMDIATSAEATTTAVPKHLRHCQPPSGTSSSAGSKHHM</sequence>
<accession>A0AAE0GAJ0</accession>
<feature type="region of interest" description="Disordered" evidence="1">
    <location>
        <begin position="158"/>
        <end position="180"/>
    </location>
</feature>
<protein>
    <submittedName>
        <fullName evidence="2">Uncharacterized protein</fullName>
    </submittedName>
</protein>
<dbReference type="AlphaFoldDB" id="A0AAE0GAJ0"/>
<evidence type="ECO:0000313" key="2">
    <source>
        <dbReference type="EMBL" id="KAK3274452.1"/>
    </source>
</evidence>
<dbReference type="EMBL" id="LGRX02007718">
    <property type="protein sequence ID" value="KAK3274452.1"/>
    <property type="molecule type" value="Genomic_DNA"/>
</dbReference>
<evidence type="ECO:0000313" key="3">
    <source>
        <dbReference type="Proteomes" id="UP001190700"/>
    </source>
</evidence>